<evidence type="ECO:0000256" key="1">
    <source>
        <dbReference type="SAM" id="Phobius"/>
    </source>
</evidence>
<dbReference type="RefSeq" id="WP_125650378.1">
    <property type="nucleotide sequence ID" value="NZ_JBHTOH010000024.1"/>
</dbReference>
<keyword evidence="1" id="KW-0812">Transmembrane</keyword>
<keyword evidence="3" id="KW-1185">Reference proteome</keyword>
<protein>
    <recommendedName>
        <fullName evidence="4">Holin</fullName>
    </recommendedName>
</protein>
<name>A0ABW4BP57_9LACO</name>
<dbReference type="Proteomes" id="UP001597191">
    <property type="component" value="Unassembled WGS sequence"/>
</dbReference>
<feature type="transmembrane region" description="Helical" evidence="1">
    <location>
        <begin position="12"/>
        <end position="32"/>
    </location>
</feature>
<evidence type="ECO:0000313" key="3">
    <source>
        <dbReference type="Proteomes" id="UP001597191"/>
    </source>
</evidence>
<evidence type="ECO:0000313" key="2">
    <source>
        <dbReference type="EMBL" id="MFD1410717.1"/>
    </source>
</evidence>
<accession>A0ABW4BP57</accession>
<keyword evidence="1" id="KW-1133">Transmembrane helix</keyword>
<feature type="transmembrane region" description="Helical" evidence="1">
    <location>
        <begin position="74"/>
        <end position="96"/>
    </location>
</feature>
<gene>
    <name evidence="2" type="ORF">ACFQ4R_03690</name>
</gene>
<keyword evidence="1" id="KW-0472">Membrane</keyword>
<sequence>MLDHLGNIIFGGAWSLMPFYLGVLLIRVIFISADYGSKKFGKTLLNFLLTEVINCCLMGMCAIIDQLLPYLNISWNWSVATFFGLIIIFEEMLWIISKSSKYVNVGFLRQTVSNLLQIVQQHTEK</sequence>
<reference evidence="3" key="1">
    <citation type="journal article" date="2019" name="Int. J. Syst. Evol. Microbiol.">
        <title>The Global Catalogue of Microorganisms (GCM) 10K type strain sequencing project: providing services to taxonomists for standard genome sequencing and annotation.</title>
        <authorList>
            <consortium name="The Broad Institute Genomics Platform"/>
            <consortium name="The Broad Institute Genome Sequencing Center for Infectious Disease"/>
            <person name="Wu L."/>
            <person name="Ma J."/>
        </authorList>
    </citation>
    <scope>NUCLEOTIDE SEQUENCE [LARGE SCALE GENOMIC DNA]</scope>
    <source>
        <strain evidence="3">CCM 8937</strain>
    </source>
</reference>
<comment type="caution">
    <text evidence="2">The sequence shown here is derived from an EMBL/GenBank/DDBJ whole genome shotgun (WGS) entry which is preliminary data.</text>
</comment>
<proteinExistence type="predicted"/>
<feature type="transmembrane region" description="Helical" evidence="1">
    <location>
        <begin position="44"/>
        <end position="68"/>
    </location>
</feature>
<dbReference type="EMBL" id="JBHTOH010000024">
    <property type="protein sequence ID" value="MFD1410717.1"/>
    <property type="molecule type" value="Genomic_DNA"/>
</dbReference>
<evidence type="ECO:0008006" key="4">
    <source>
        <dbReference type="Google" id="ProtNLM"/>
    </source>
</evidence>
<organism evidence="2 3">
    <name type="scientific">Lapidilactobacillus gannanensis</name>
    <dbReference type="NCBI Taxonomy" id="2486002"/>
    <lineage>
        <taxon>Bacteria</taxon>
        <taxon>Bacillati</taxon>
        <taxon>Bacillota</taxon>
        <taxon>Bacilli</taxon>
        <taxon>Lactobacillales</taxon>
        <taxon>Lactobacillaceae</taxon>
        <taxon>Lapidilactobacillus</taxon>
    </lineage>
</organism>